<keyword evidence="3" id="KW-1185">Reference proteome</keyword>
<protein>
    <recommendedName>
        <fullName evidence="4">DUF4446 domain-containing protein</fullName>
    </recommendedName>
</protein>
<gene>
    <name evidence="2" type="ORF">OP10G_2838</name>
</gene>
<evidence type="ECO:0000313" key="3">
    <source>
        <dbReference type="Proteomes" id="UP000027982"/>
    </source>
</evidence>
<dbReference type="EMBL" id="CP007139">
    <property type="protein sequence ID" value="AIE86206.1"/>
    <property type="molecule type" value="Genomic_DNA"/>
</dbReference>
<feature type="region of interest" description="Disordered" evidence="1">
    <location>
        <begin position="80"/>
        <end position="105"/>
    </location>
</feature>
<accession>A0A068NRZ1</accession>
<dbReference type="STRING" id="661478.OP10G_2838"/>
<dbReference type="Pfam" id="PF14584">
    <property type="entry name" value="DUF4446"/>
    <property type="match status" value="1"/>
</dbReference>
<evidence type="ECO:0000313" key="2">
    <source>
        <dbReference type="EMBL" id="AIE86206.1"/>
    </source>
</evidence>
<dbReference type="HOGENOM" id="CLU_2232583_0_0_0"/>
<evidence type="ECO:0000256" key="1">
    <source>
        <dbReference type="SAM" id="MobiDB-lite"/>
    </source>
</evidence>
<name>A0A068NRZ1_FIMGI</name>
<dbReference type="eggNOG" id="COG1196">
    <property type="taxonomic scope" value="Bacteria"/>
</dbReference>
<dbReference type="InterPro" id="IPR027981">
    <property type="entry name" value="DUF4446"/>
</dbReference>
<feature type="compositionally biased region" description="Basic and acidic residues" evidence="1">
    <location>
        <begin position="80"/>
        <end position="94"/>
    </location>
</feature>
<dbReference type="KEGG" id="fgi:OP10G_2838"/>
<organism evidence="2 3">
    <name type="scientific">Fimbriimonas ginsengisoli Gsoil 348</name>
    <dbReference type="NCBI Taxonomy" id="661478"/>
    <lineage>
        <taxon>Bacteria</taxon>
        <taxon>Bacillati</taxon>
        <taxon>Armatimonadota</taxon>
        <taxon>Fimbriimonadia</taxon>
        <taxon>Fimbriimonadales</taxon>
        <taxon>Fimbriimonadaceae</taxon>
        <taxon>Fimbriimonas</taxon>
    </lineage>
</organism>
<sequence>MEQKLAELEGRSTRLENALAVSKRHLGLVRYDAFDDVGGNQSFTMAVYDDAGNGAVLTSIIGRTDCRVYCKPLVNGRSERDLSQEEQRAIREAKAAGPKPILSPE</sequence>
<dbReference type="Proteomes" id="UP000027982">
    <property type="component" value="Chromosome"/>
</dbReference>
<dbReference type="AlphaFoldDB" id="A0A068NRZ1"/>
<proteinExistence type="predicted"/>
<reference evidence="2 3" key="1">
    <citation type="journal article" date="2014" name="PLoS ONE">
        <title>The first complete genome sequence of the class fimbriimonadia in the phylum armatimonadetes.</title>
        <authorList>
            <person name="Hu Z.Y."/>
            <person name="Wang Y.Z."/>
            <person name="Im W.T."/>
            <person name="Wang S.Y."/>
            <person name="Zhao G.P."/>
            <person name="Zheng H.J."/>
            <person name="Quan Z.X."/>
        </authorList>
    </citation>
    <scope>NUCLEOTIDE SEQUENCE [LARGE SCALE GENOMIC DNA]</scope>
    <source>
        <strain evidence="2">Gsoil 348</strain>
    </source>
</reference>
<evidence type="ECO:0008006" key="4">
    <source>
        <dbReference type="Google" id="ProtNLM"/>
    </source>
</evidence>